<evidence type="ECO:0000256" key="1">
    <source>
        <dbReference type="SAM" id="MobiDB-lite"/>
    </source>
</evidence>
<reference evidence="2 3" key="1">
    <citation type="submission" date="2019-11" db="EMBL/GenBank/DDBJ databases">
        <title>Whole genome sequence of Oryza granulata.</title>
        <authorList>
            <person name="Li W."/>
        </authorList>
    </citation>
    <scope>NUCLEOTIDE SEQUENCE [LARGE SCALE GENOMIC DNA]</scope>
    <source>
        <strain evidence="3">cv. Menghai</strain>
        <tissue evidence="2">Leaf</tissue>
    </source>
</reference>
<keyword evidence="3" id="KW-1185">Reference proteome</keyword>
<protein>
    <submittedName>
        <fullName evidence="2">Uncharacterized protein</fullName>
    </submittedName>
</protein>
<organism evidence="2 3">
    <name type="scientific">Oryza meyeriana var. granulata</name>
    <dbReference type="NCBI Taxonomy" id="110450"/>
    <lineage>
        <taxon>Eukaryota</taxon>
        <taxon>Viridiplantae</taxon>
        <taxon>Streptophyta</taxon>
        <taxon>Embryophyta</taxon>
        <taxon>Tracheophyta</taxon>
        <taxon>Spermatophyta</taxon>
        <taxon>Magnoliopsida</taxon>
        <taxon>Liliopsida</taxon>
        <taxon>Poales</taxon>
        <taxon>Poaceae</taxon>
        <taxon>BOP clade</taxon>
        <taxon>Oryzoideae</taxon>
        <taxon>Oryzeae</taxon>
        <taxon>Oryzinae</taxon>
        <taxon>Oryza</taxon>
        <taxon>Oryza meyeriana</taxon>
    </lineage>
</organism>
<proteinExistence type="predicted"/>
<evidence type="ECO:0000313" key="2">
    <source>
        <dbReference type="EMBL" id="KAF0900693.1"/>
    </source>
</evidence>
<dbReference type="Proteomes" id="UP000479710">
    <property type="component" value="Unassembled WGS sequence"/>
</dbReference>
<comment type="caution">
    <text evidence="2">The sequence shown here is derived from an EMBL/GenBank/DDBJ whole genome shotgun (WGS) entry which is preliminary data.</text>
</comment>
<dbReference type="AlphaFoldDB" id="A0A6G1CM57"/>
<feature type="region of interest" description="Disordered" evidence="1">
    <location>
        <begin position="1"/>
        <end position="60"/>
    </location>
</feature>
<dbReference type="EMBL" id="SPHZ02000009">
    <property type="protein sequence ID" value="KAF0900693.1"/>
    <property type="molecule type" value="Genomic_DNA"/>
</dbReference>
<sequence>MASRFFSSRDPGLHCSSILPSPTPCGPPCGREGGAHGKRTRVTRRAGEQNVHTAREEMLT</sequence>
<accession>A0A6G1CM57</accession>
<gene>
    <name evidence="2" type="ORF">E2562_034399</name>
</gene>
<evidence type="ECO:0000313" key="3">
    <source>
        <dbReference type="Proteomes" id="UP000479710"/>
    </source>
</evidence>
<name>A0A6G1CM57_9ORYZ</name>